<gene>
    <name evidence="1" type="ORF">KK1_002551</name>
</gene>
<evidence type="ECO:0000313" key="1">
    <source>
        <dbReference type="EMBL" id="KYP56313.1"/>
    </source>
</evidence>
<name>A0A151SNF5_CAJCA</name>
<proteinExistence type="predicted"/>
<dbReference type="EMBL" id="CM003613">
    <property type="protein sequence ID" value="KYP56313.1"/>
    <property type="molecule type" value="Genomic_DNA"/>
</dbReference>
<keyword evidence="2" id="KW-1185">Reference proteome</keyword>
<accession>A0A151SNF5</accession>
<protein>
    <recommendedName>
        <fullName evidence="3">Reverse transcriptase domain-containing protein</fullName>
    </recommendedName>
</protein>
<evidence type="ECO:0008006" key="3">
    <source>
        <dbReference type="Google" id="ProtNLM"/>
    </source>
</evidence>
<organism evidence="1 2">
    <name type="scientific">Cajanus cajan</name>
    <name type="common">Pigeon pea</name>
    <name type="synonym">Cajanus indicus</name>
    <dbReference type="NCBI Taxonomy" id="3821"/>
    <lineage>
        <taxon>Eukaryota</taxon>
        <taxon>Viridiplantae</taxon>
        <taxon>Streptophyta</taxon>
        <taxon>Embryophyta</taxon>
        <taxon>Tracheophyta</taxon>
        <taxon>Spermatophyta</taxon>
        <taxon>Magnoliopsida</taxon>
        <taxon>eudicotyledons</taxon>
        <taxon>Gunneridae</taxon>
        <taxon>Pentapetalae</taxon>
        <taxon>rosids</taxon>
        <taxon>fabids</taxon>
        <taxon>Fabales</taxon>
        <taxon>Fabaceae</taxon>
        <taxon>Papilionoideae</taxon>
        <taxon>50 kb inversion clade</taxon>
        <taxon>NPAAA clade</taxon>
        <taxon>indigoferoid/millettioid clade</taxon>
        <taxon>Phaseoleae</taxon>
        <taxon>Cajanus</taxon>
    </lineage>
</organism>
<evidence type="ECO:0000313" key="2">
    <source>
        <dbReference type="Proteomes" id="UP000075243"/>
    </source>
</evidence>
<dbReference type="AlphaFoldDB" id="A0A151SNF5"/>
<reference evidence="1 2" key="1">
    <citation type="journal article" date="2012" name="Nat. Biotechnol.">
        <title>Draft genome sequence of pigeonpea (Cajanus cajan), an orphan legume crop of resource-poor farmers.</title>
        <authorList>
            <person name="Varshney R.K."/>
            <person name="Chen W."/>
            <person name="Li Y."/>
            <person name="Bharti A.K."/>
            <person name="Saxena R.K."/>
            <person name="Schlueter J.A."/>
            <person name="Donoghue M.T."/>
            <person name="Azam S."/>
            <person name="Fan G."/>
            <person name="Whaley A.M."/>
            <person name="Farmer A.D."/>
            <person name="Sheridan J."/>
            <person name="Iwata A."/>
            <person name="Tuteja R."/>
            <person name="Penmetsa R.V."/>
            <person name="Wu W."/>
            <person name="Upadhyaya H.D."/>
            <person name="Yang S.P."/>
            <person name="Shah T."/>
            <person name="Saxena K.B."/>
            <person name="Michael T."/>
            <person name="McCombie W.R."/>
            <person name="Yang B."/>
            <person name="Zhang G."/>
            <person name="Yang H."/>
            <person name="Wang J."/>
            <person name="Spillane C."/>
            <person name="Cook D.R."/>
            <person name="May G.D."/>
            <person name="Xu X."/>
            <person name="Jackson S.A."/>
        </authorList>
    </citation>
    <scope>NUCLEOTIDE SEQUENCE [LARGE SCALE GENOMIC DNA]</scope>
    <source>
        <strain evidence="2">cv. Asha</strain>
    </source>
</reference>
<feature type="non-terminal residue" evidence="1">
    <location>
        <position position="1"/>
    </location>
</feature>
<dbReference type="Gramene" id="C.cajan_02488.t">
    <property type="protein sequence ID" value="C.cajan_02488.t.cds1"/>
    <property type="gene ID" value="C.cajan_02488"/>
</dbReference>
<sequence>FKIFKPISLCNMTYKMFIKIMTQRLRLLIGYLVHPCQCSFIPEIQITENIAIRKKYSIQ</sequence>
<dbReference type="Proteomes" id="UP000075243">
    <property type="component" value="Chromosome 11"/>
</dbReference>